<feature type="transmembrane region" description="Helical" evidence="7">
    <location>
        <begin position="254"/>
        <end position="272"/>
    </location>
</feature>
<feature type="transmembrane region" description="Helical" evidence="7">
    <location>
        <begin position="415"/>
        <end position="432"/>
    </location>
</feature>
<dbReference type="OrthoDB" id="8538786at2"/>
<feature type="transmembrane region" description="Helical" evidence="7">
    <location>
        <begin position="115"/>
        <end position="136"/>
    </location>
</feature>
<dbReference type="Pfam" id="PF13440">
    <property type="entry name" value="Polysacc_synt_3"/>
    <property type="match status" value="1"/>
</dbReference>
<dbReference type="GO" id="GO:0005886">
    <property type="term" value="C:plasma membrane"/>
    <property type="evidence" value="ECO:0007669"/>
    <property type="project" value="UniProtKB-SubCell"/>
</dbReference>
<keyword evidence="3" id="KW-1003">Cell membrane</keyword>
<comment type="subcellular location">
    <subcellularLocation>
        <location evidence="1">Cell membrane</location>
        <topology evidence="1">Multi-pass membrane protein</topology>
    </subcellularLocation>
</comment>
<feature type="transmembrane region" description="Helical" evidence="7">
    <location>
        <begin position="12"/>
        <end position="36"/>
    </location>
</feature>
<sequence length="483" mass="54105">MTSLAQKTLTGVIWNLLQQFASRGITVLVTLMLAYFLAPEDFGLVAMMAVFLAIGNSLMDSGFRQALIRMKEAKPIDFNTGFFANLLLGLLAYVLLFASAPLIAEFYAQPQLVELIRITAMTVIINAFQVGHVAKLSREMNFKAQFKAVLPASALSAVVAMTMAYFGFGVWALVGQMLASAFFITLFLSLQCHWKPGREVSLESLSSMYNFGYKLFLAGLLDIVFRNLYVIVIAKLFTASHAGLYYFADRIREIVIYQLVTSIQQVTFPALASFQDDNDRLKDGYRNVILVTTFVLFPVIILMAVMAEPLFHLLLHEKWWPAATYLELMCMASLLIPLHAINLNILQVKGRSDLSLLVELTKKLLQTIILVFSINFGIIGILYGQIISSSISFLINGYFSKRLIGYSILNQVKDFMPNMILSLVIGLFIIFLQKIFAWNELVTVLALVPFGAALYIWASIILKLKGMVLFRKLIKNQNTQKAA</sequence>
<name>M7PN62_9GAMM</name>
<comment type="similarity">
    <text evidence="2">Belongs to the polysaccharide synthase family.</text>
</comment>
<dbReference type="PANTHER" id="PTHR30250">
    <property type="entry name" value="PST FAMILY PREDICTED COLANIC ACID TRANSPORTER"/>
    <property type="match status" value="1"/>
</dbReference>
<evidence type="ECO:0000313" key="8">
    <source>
        <dbReference type="EMBL" id="EMR11904.1"/>
    </source>
</evidence>
<feature type="transmembrane region" description="Helical" evidence="7">
    <location>
        <begin position="80"/>
        <end position="103"/>
    </location>
</feature>
<dbReference type="CDD" id="cd13127">
    <property type="entry name" value="MATE_tuaB_like"/>
    <property type="match status" value="1"/>
</dbReference>
<dbReference type="Proteomes" id="UP000012019">
    <property type="component" value="Unassembled WGS sequence"/>
</dbReference>
<evidence type="ECO:0000313" key="9">
    <source>
        <dbReference type="Proteomes" id="UP000012019"/>
    </source>
</evidence>
<keyword evidence="5 7" id="KW-1133">Transmembrane helix</keyword>
<dbReference type="RefSeq" id="WP_009727572.1">
    <property type="nucleotide sequence ID" value="NZ_APHR01000087.1"/>
</dbReference>
<keyword evidence="4 7" id="KW-0812">Transmembrane</keyword>
<dbReference type="eggNOG" id="COG2244">
    <property type="taxonomic scope" value="Bacteria"/>
</dbReference>
<feature type="transmembrane region" description="Helical" evidence="7">
    <location>
        <begin position="367"/>
        <end position="395"/>
    </location>
</feature>
<proteinExistence type="inferred from homology"/>
<feature type="transmembrane region" description="Helical" evidence="7">
    <location>
        <begin position="148"/>
        <end position="168"/>
    </location>
</feature>
<dbReference type="STRING" id="1286106.MPL1_13192"/>
<feature type="transmembrane region" description="Helical" evidence="7">
    <location>
        <begin position="215"/>
        <end position="234"/>
    </location>
</feature>
<evidence type="ECO:0000256" key="6">
    <source>
        <dbReference type="ARBA" id="ARBA00023136"/>
    </source>
</evidence>
<gene>
    <name evidence="8" type="ORF">MPL1_13192</name>
</gene>
<comment type="caution">
    <text evidence="8">The sequence shown here is derived from an EMBL/GenBank/DDBJ whole genome shotgun (WGS) entry which is preliminary data.</text>
</comment>
<dbReference type="EMBL" id="APHR01000087">
    <property type="protein sequence ID" value="EMR11904.1"/>
    <property type="molecule type" value="Genomic_DNA"/>
</dbReference>
<dbReference type="AlphaFoldDB" id="M7PN62"/>
<accession>M7PN62</accession>
<feature type="transmembrane region" description="Helical" evidence="7">
    <location>
        <begin position="174"/>
        <end position="194"/>
    </location>
</feature>
<feature type="transmembrane region" description="Helical" evidence="7">
    <location>
        <begin position="325"/>
        <end position="346"/>
    </location>
</feature>
<protein>
    <submittedName>
        <fullName evidence="8">Capsular polysaccharide repeat unit transporter</fullName>
    </submittedName>
</protein>
<evidence type="ECO:0000256" key="1">
    <source>
        <dbReference type="ARBA" id="ARBA00004651"/>
    </source>
</evidence>
<evidence type="ECO:0000256" key="7">
    <source>
        <dbReference type="SAM" id="Phobius"/>
    </source>
</evidence>
<keyword evidence="6 7" id="KW-0472">Membrane</keyword>
<keyword evidence="9" id="KW-1185">Reference proteome</keyword>
<dbReference type="PATRIC" id="fig|1286106.3.peg.2630"/>
<evidence type="ECO:0000256" key="3">
    <source>
        <dbReference type="ARBA" id="ARBA00022475"/>
    </source>
</evidence>
<evidence type="ECO:0000256" key="4">
    <source>
        <dbReference type="ARBA" id="ARBA00022692"/>
    </source>
</evidence>
<organism evidence="8 9">
    <name type="scientific">Methylophaga lonarensis MPL</name>
    <dbReference type="NCBI Taxonomy" id="1286106"/>
    <lineage>
        <taxon>Bacteria</taxon>
        <taxon>Pseudomonadati</taxon>
        <taxon>Pseudomonadota</taxon>
        <taxon>Gammaproteobacteria</taxon>
        <taxon>Thiotrichales</taxon>
        <taxon>Piscirickettsiaceae</taxon>
        <taxon>Methylophaga</taxon>
    </lineage>
</organism>
<evidence type="ECO:0000256" key="2">
    <source>
        <dbReference type="ARBA" id="ARBA00007430"/>
    </source>
</evidence>
<evidence type="ECO:0000256" key="5">
    <source>
        <dbReference type="ARBA" id="ARBA00022989"/>
    </source>
</evidence>
<feature type="transmembrane region" description="Helical" evidence="7">
    <location>
        <begin position="42"/>
        <end position="59"/>
    </location>
</feature>
<feature type="transmembrane region" description="Helical" evidence="7">
    <location>
        <begin position="284"/>
        <end position="305"/>
    </location>
</feature>
<reference evidence="8 9" key="1">
    <citation type="journal article" date="2013" name="Genome Announc.">
        <title>Draft Genome Sequence of Methylophaga lonarensis MPLT, a Haloalkaliphilic (Non-Methane-Utilizing) Methylotroph.</title>
        <authorList>
            <person name="Shetty S.A."/>
            <person name="Marathe N.P."/>
            <person name="Munot H."/>
            <person name="Antony C.P."/>
            <person name="Dhotre D.P."/>
            <person name="Murrell J.C."/>
            <person name="Shouche Y.S."/>
        </authorList>
    </citation>
    <scope>NUCLEOTIDE SEQUENCE [LARGE SCALE GENOMIC DNA]</scope>
    <source>
        <strain evidence="8 9">MPL</strain>
    </source>
</reference>
<dbReference type="PANTHER" id="PTHR30250:SF10">
    <property type="entry name" value="LIPOPOLYSACCHARIDE BIOSYNTHESIS PROTEIN WZXC"/>
    <property type="match status" value="1"/>
</dbReference>
<dbReference type="InterPro" id="IPR050833">
    <property type="entry name" value="Poly_Biosynth_Transport"/>
</dbReference>
<feature type="transmembrane region" description="Helical" evidence="7">
    <location>
        <begin position="444"/>
        <end position="462"/>
    </location>
</feature>